<evidence type="ECO:0000313" key="12">
    <source>
        <dbReference type="EMBL" id="ORZ11998.1"/>
    </source>
</evidence>
<dbReference type="GO" id="GO:0008299">
    <property type="term" value="P:isoprenoid biosynthetic process"/>
    <property type="evidence" value="ECO:0007669"/>
    <property type="project" value="UniProtKB-UniRule"/>
</dbReference>
<dbReference type="EC" id="2.5.1.39" evidence="10"/>
<dbReference type="UniPathway" id="UPA00232"/>
<dbReference type="FunFam" id="1.10.357.140:FF:000003">
    <property type="entry name" value="4-hydroxybenzoate polyprenyltransferase, mitochondrial"/>
    <property type="match status" value="1"/>
</dbReference>
<evidence type="ECO:0000256" key="10">
    <source>
        <dbReference type="HAMAP-Rule" id="MF_03189"/>
    </source>
</evidence>
<proteinExistence type="inferred from homology"/>
<comment type="function">
    <text evidence="9 10">Catalyzes the prenylation of para-hydroxybenzoate (PHB) with an all-trans polyprenyl group. Mediates the second step in the final reaction sequence of coenzyme Q (CoQ) biosynthesis, which is the condensation of the polyisoprenoid side chain with PHB, generating the first membrane-bound Q intermediate.</text>
</comment>
<dbReference type="InterPro" id="IPR000537">
    <property type="entry name" value="UbiA_prenyltransferase"/>
</dbReference>
<dbReference type="PANTHER" id="PTHR11048:SF28">
    <property type="entry name" value="4-HYDROXYBENZOATE POLYPRENYLTRANSFERASE, MITOCHONDRIAL"/>
    <property type="match status" value="1"/>
</dbReference>
<comment type="similarity">
    <text evidence="3 10">Belongs to the UbiA prenyltransferase family.</text>
</comment>
<protein>
    <recommendedName>
        <fullName evidence="10">4-hydroxybenzoate polyprenyltransferase, mitochondrial</fullName>
        <shortName evidence="10">4-HB polyprenyltransferase</shortName>
        <ecNumber evidence="10">2.5.1.39</ecNumber>
    </recommendedName>
    <alternativeName>
        <fullName evidence="10">Para-hydroxybenzoate--polyprenyltransferase</fullName>
        <shortName evidence="10">PHB:PPT</shortName>
        <shortName evidence="10">PHB:polyprenyltransferase</shortName>
    </alternativeName>
</protein>
<dbReference type="InterPro" id="IPR030470">
    <property type="entry name" value="UbiA_prenylTrfase_CS"/>
</dbReference>
<dbReference type="Gene3D" id="1.10.357.140">
    <property type="entry name" value="UbiA prenyltransferase"/>
    <property type="match status" value="1"/>
</dbReference>
<dbReference type="FunFam" id="1.20.120.1780:FF:000001">
    <property type="entry name" value="4-hydroxybenzoate octaprenyltransferase"/>
    <property type="match status" value="1"/>
</dbReference>
<feature type="region of interest" description="Disordered" evidence="11">
    <location>
        <begin position="1"/>
        <end position="23"/>
    </location>
</feature>
<evidence type="ECO:0000256" key="5">
    <source>
        <dbReference type="ARBA" id="ARBA00022692"/>
    </source>
</evidence>
<dbReference type="PROSITE" id="PS00943">
    <property type="entry name" value="UBIA"/>
    <property type="match status" value="1"/>
</dbReference>
<dbReference type="InterPro" id="IPR044878">
    <property type="entry name" value="UbiA_sf"/>
</dbReference>
<gene>
    <name evidence="12" type="ORF">BCR42DRAFT_332136</name>
</gene>
<keyword evidence="6 10" id="KW-1133">Transmembrane helix</keyword>
<keyword evidence="10" id="KW-0831">Ubiquinone biosynthesis</keyword>
<comment type="caution">
    <text evidence="12">The sequence shown here is derived from an EMBL/GenBank/DDBJ whole genome shotgun (WGS) entry which is preliminary data.</text>
</comment>
<feature type="transmembrane region" description="Helical" evidence="10">
    <location>
        <begin position="182"/>
        <end position="199"/>
    </location>
</feature>
<dbReference type="Proteomes" id="UP000193560">
    <property type="component" value="Unassembled WGS sequence"/>
</dbReference>
<sequence length="336" mass="36647">MTSRSQKQQQDDPEDLKQASTNNTTATVPIKYNNFIDRLPASWAPYAFLTRIDKPIGTWLLYWPCAWSITMAATQQQAPLSTTLGMLTLFGIGAITMRGAGCTINDLWDRDIDDKVERTKIRPIASGAVTPRQAITFLAGQLTVGLAVLTQLNNYSILLGASSLSLVVTYPLMKRITYWPQVVLGLAFNWGALLGWSAMTGGLDLSVAGPLYAGGVAWTLVYDTIYAHQDKKDDIKIGVKSTALRFGEKTPQWLGGFATTFVSMTALAGYMNDQGAPFYLISVLGTAAHLAWQLRTVDYNSPADCWSKFKSNTWAGGILWSGIVVDALVKASPIMS</sequence>
<comment type="subcellular location">
    <subcellularLocation>
        <location evidence="2 10">Mitochondrion inner membrane</location>
        <topology evidence="2 10">Multi-pass membrane protein</topology>
        <orientation evidence="2 10">Matrix side</orientation>
    </subcellularLocation>
</comment>
<keyword evidence="10" id="KW-0414">Isoprene biosynthesis</keyword>
<evidence type="ECO:0000256" key="3">
    <source>
        <dbReference type="ARBA" id="ARBA00005985"/>
    </source>
</evidence>
<dbReference type="NCBIfam" id="TIGR01474">
    <property type="entry name" value="ubiA_proteo"/>
    <property type="match status" value="1"/>
</dbReference>
<comment type="cofactor">
    <cofactor evidence="1 10">
        <name>Mg(2+)</name>
        <dbReference type="ChEBI" id="CHEBI:18420"/>
    </cofactor>
</comment>
<evidence type="ECO:0000256" key="1">
    <source>
        <dbReference type="ARBA" id="ARBA00001946"/>
    </source>
</evidence>
<dbReference type="HAMAP" id="MF_01635">
    <property type="entry name" value="UbiA"/>
    <property type="match status" value="1"/>
</dbReference>
<accession>A0A1X2I9F5</accession>
<reference evidence="12 13" key="1">
    <citation type="submission" date="2016-07" db="EMBL/GenBank/DDBJ databases">
        <title>Pervasive Adenine N6-methylation of Active Genes in Fungi.</title>
        <authorList>
            <consortium name="DOE Joint Genome Institute"/>
            <person name="Mondo S.J."/>
            <person name="Dannebaum R.O."/>
            <person name="Kuo R.C."/>
            <person name="Labutti K."/>
            <person name="Haridas S."/>
            <person name="Kuo A."/>
            <person name="Salamov A."/>
            <person name="Ahrendt S.R."/>
            <person name="Lipzen A."/>
            <person name="Sullivan W."/>
            <person name="Andreopoulos W.B."/>
            <person name="Clum A."/>
            <person name="Lindquist E."/>
            <person name="Daum C."/>
            <person name="Ramamoorthy G.K."/>
            <person name="Gryganskyi A."/>
            <person name="Culley D."/>
            <person name="Magnuson J.K."/>
            <person name="James T.Y."/>
            <person name="O'Malley M.A."/>
            <person name="Stajich J.E."/>
            <person name="Spatafora J.W."/>
            <person name="Visel A."/>
            <person name="Grigoriev I.V."/>
        </authorList>
    </citation>
    <scope>NUCLEOTIDE SEQUENCE [LARGE SCALE GENOMIC DNA]</scope>
    <source>
        <strain evidence="12 13">NRRL 1336</strain>
    </source>
</reference>
<keyword evidence="5 10" id="KW-0812">Transmembrane</keyword>
<evidence type="ECO:0000256" key="4">
    <source>
        <dbReference type="ARBA" id="ARBA00022679"/>
    </source>
</evidence>
<keyword evidence="10" id="KW-0999">Mitochondrion inner membrane</keyword>
<keyword evidence="13" id="KW-1185">Reference proteome</keyword>
<dbReference type="CDD" id="cd13959">
    <property type="entry name" value="PT_UbiA_COQ2"/>
    <property type="match status" value="1"/>
</dbReference>
<organism evidence="12 13">
    <name type="scientific">Absidia repens</name>
    <dbReference type="NCBI Taxonomy" id="90262"/>
    <lineage>
        <taxon>Eukaryota</taxon>
        <taxon>Fungi</taxon>
        <taxon>Fungi incertae sedis</taxon>
        <taxon>Mucoromycota</taxon>
        <taxon>Mucoromycotina</taxon>
        <taxon>Mucoromycetes</taxon>
        <taxon>Mucorales</taxon>
        <taxon>Cunninghamellaceae</taxon>
        <taxon>Absidia</taxon>
    </lineage>
</organism>
<evidence type="ECO:0000256" key="9">
    <source>
        <dbReference type="ARBA" id="ARBA00058997"/>
    </source>
</evidence>
<name>A0A1X2I9F5_9FUNG</name>
<evidence type="ECO:0000256" key="7">
    <source>
        <dbReference type="ARBA" id="ARBA00023136"/>
    </source>
</evidence>
<dbReference type="GO" id="GO:0008412">
    <property type="term" value="F:4-hydroxybenzoate polyprenyltransferase activity"/>
    <property type="evidence" value="ECO:0007669"/>
    <property type="project" value="UniProtKB-EC"/>
</dbReference>
<dbReference type="InterPro" id="IPR039653">
    <property type="entry name" value="Prenyltransferase"/>
</dbReference>
<keyword evidence="7 10" id="KW-0472">Membrane</keyword>
<evidence type="ECO:0000256" key="8">
    <source>
        <dbReference type="ARBA" id="ARBA00052313"/>
    </source>
</evidence>
<dbReference type="GO" id="GO:0006744">
    <property type="term" value="P:ubiquinone biosynthetic process"/>
    <property type="evidence" value="ECO:0007669"/>
    <property type="project" value="UniProtKB-UniRule"/>
</dbReference>
<dbReference type="EMBL" id="MCGE01000020">
    <property type="protein sequence ID" value="ORZ11998.1"/>
    <property type="molecule type" value="Genomic_DNA"/>
</dbReference>
<evidence type="ECO:0000256" key="2">
    <source>
        <dbReference type="ARBA" id="ARBA00004292"/>
    </source>
</evidence>
<evidence type="ECO:0000256" key="11">
    <source>
        <dbReference type="SAM" id="MobiDB-lite"/>
    </source>
</evidence>
<dbReference type="Pfam" id="PF01040">
    <property type="entry name" value="UbiA"/>
    <property type="match status" value="1"/>
</dbReference>
<comment type="catalytic activity">
    <reaction evidence="8 10">
        <text>an all-trans-polyprenyl diphosphate + 4-hydroxybenzoate = a 4-hydroxy-3-(all-trans-polyprenyl)benzoate + diphosphate</text>
        <dbReference type="Rhea" id="RHEA:44504"/>
        <dbReference type="Rhea" id="RHEA-COMP:9514"/>
        <dbReference type="Rhea" id="RHEA-COMP:9564"/>
        <dbReference type="ChEBI" id="CHEBI:17879"/>
        <dbReference type="ChEBI" id="CHEBI:33019"/>
        <dbReference type="ChEBI" id="CHEBI:58914"/>
        <dbReference type="ChEBI" id="CHEBI:78396"/>
        <dbReference type="EC" id="2.5.1.39"/>
    </reaction>
</comment>
<dbReference type="STRING" id="90262.A0A1X2I9F5"/>
<keyword evidence="4 10" id="KW-0808">Transferase</keyword>
<dbReference type="AlphaFoldDB" id="A0A1X2I9F5"/>
<evidence type="ECO:0000256" key="6">
    <source>
        <dbReference type="ARBA" id="ARBA00022989"/>
    </source>
</evidence>
<evidence type="ECO:0000313" key="13">
    <source>
        <dbReference type="Proteomes" id="UP000193560"/>
    </source>
</evidence>
<dbReference type="Gene3D" id="1.20.120.1780">
    <property type="entry name" value="UbiA prenyltransferase"/>
    <property type="match status" value="1"/>
</dbReference>
<comment type="pathway">
    <text evidence="10">Cofactor biosynthesis; ubiquinone biosynthesis.</text>
</comment>
<keyword evidence="10" id="KW-0496">Mitochondrion</keyword>
<dbReference type="OrthoDB" id="18170at2759"/>
<dbReference type="InterPro" id="IPR006370">
    <property type="entry name" value="HB_polyprenyltransferase-like"/>
</dbReference>
<dbReference type="GO" id="GO:0005743">
    <property type="term" value="C:mitochondrial inner membrane"/>
    <property type="evidence" value="ECO:0007669"/>
    <property type="project" value="UniProtKB-SubCell"/>
</dbReference>
<dbReference type="PANTHER" id="PTHR11048">
    <property type="entry name" value="PRENYLTRANSFERASES"/>
    <property type="match status" value="1"/>
</dbReference>